<feature type="domain" description="CS" evidence="8">
    <location>
        <begin position="164"/>
        <end position="256"/>
    </location>
</feature>
<dbReference type="FunFam" id="2.60.40.790:FF:000001">
    <property type="entry name" value="Nuclear migration protein nudC"/>
    <property type="match status" value="1"/>
</dbReference>
<proteinExistence type="inferred from homology"/>
<feature type="region of interest" description="Disordered" evidence="7">
    <location>
        <begin position="64"/>
        <end position="162"/>
    </location>
</feature>
<name>A0A7S0HR82_9EUKA</name>
<dbReference type="InterPro" id="IPR037898">
    <property type="entry name" value="NudC_fam"/>
</dbReference>
<sequence>MTTPMDDERFDSMYINIAQQIGGIEPLLDSFFGFLRRKTDFLNGAATESMAQETVTKALKKNLDRFKEDTKEKAAKEKKHKAEEEKRKQRLADDKAKQQKKDESRIEELTEEEAANLRLTTVNLAAPPTPAAGGAEGSSGEGVKEGEEGEEDEGKGAVPVNNGGVCDNYRWMQTLQDLQVSVPVPAGTKAKGMTVEISKTKIKVQLKGSEALVEGEFHASVKVDDCTWSLGDEGDERLVQITLQKVNQMEWWKCVCVGDPEINTQKVEPENSKLSDLDGETRQTVEKMMFDQRQKHAGLPTADEMGKQDMLKKFMEQHPEMDFSKAKIS</sequence>
<evidence type="ECO:0000256" key="7">
    <source>
        <dbReference type="SAM" id="MobiDB-lite"/>
    </source>
</evidence>
<dbReference type="AlphaFoldDB" id="A0A7S0HR82"/>
<dbReference type="InterPro" id="IPR008978">
    <property type="entry name" value="HSP20-like_chaperone"/>
</dbReference>
<dbReference type="InterPro" id="IPR007052">
    <property type="entry name" value="CS_dom"/>
</dbReference>
<keyword evidence="5" id="KW-0597">Phosphoprotein</keyword>
<gene>
    <name evidence="9" type="ORF">PANT1444_LOCUS14304</name>
</gene>
<evidence type="ECO:0000256" key="2">
    <source>
        <dbReference type="ARBA" id="ARBA00010513"/>
    </source>
</evidence>
<accession>A0A7S0HR82</accession>
<dbReference type="PROSITE" id="PS51203">
    <property type="entry name" value="CS"/>
    <property type="match status" value="1"/>
</dbReference>
<evidence type="ECO:0000259" key="8">
    <source>
        <dbReference type="PROSITE" id="PS51203"/>
    </source>
</evidence>
<dbReference type="InterPro" id="IPR025934">
    <property type="entry name" value="NudC_N_dom"/>
</dbReference>
<dbReference type="EMBL" id="HBEP01025171">
    <property type="protein sequence ID" value="CAD8497201.1"/>
    <property type="molecule type" value="Transcribed_RNA"/>
</dbReference>
<dbReference type="GO" id="GO:0005737">
    <property type="term" value="C:cytoplasm"/>
    <property type="evidence" value="ECO:0007669"/>
    <property type="project" value="UniProtKB-SubCell"/>
</dbReference>
<dbReference type="Gene3D" id="2.60.40.790">
    <property type="match status" value="1"/>
</dbReference>
<organism evidence="9">
    <name type="scientific">Phaeocystis antarctica</name>
    <dbReference type="NCBI Taxonomy" id="33657"/>
    <lineage>
        <taxon>Eukaryota</taxon>
        <taxon>Haptista</taxon>
        <taxon>Haptophyta</taxon>
        <taxon>Prymnesiophyceae</taxon>
        <taxon>Phaeocystales</taxon>
        <taxon>Phaeocystaceae</taxon>
        <taxon>Phaeocystis</taxon>
    </lineage>
</organism>
<feature type="compositionally biased region" description="Basic and acidic residues" evidence="7">
    <location>
        <begin position="64"/>
        <end position="108"/>
    </location>
</feature>
<evidence type="ECO:0000256" key="6">
    <source>
        <dbReference type="ARBA" id="ARBA00030427"/>
    </source>
</evidence>
<evidence type="ECO:0000256" key="4">
    <source>
        <dbReference type="ARBA" id="ARBA00022490"/>
    </source>
</evidence>
<dbReference type="CDD" id="cd06467">
    <property type="entry name" value="p23_NUDC_like"/>
    <property type="match status" value="1"/>
</dbReference>
<reference evidence="9" key="1">
    <citation type="submission" date="2021-01" db="EMBL/GenBank/DDBJ databases">
        <authorList>
            <person name="Corre E."/>
            <person name="Pelletier E."/>
            <person name="Niang G."/>
            <person name="Scheremetjew M."/>
            <person name="Finn R."/>
            <person name="Kale V."/>
            <person name="Holt S."/>
            <person name="Cochrane G."/>
            <person name="Meng A."/>
            <person name="Brown T."/>
            <person name="Cohen L."/>
        </authorList>
    </citation>
    <scope>NUCLEOTIDE SEQUENCE</scope>
    <source>
        <strain evidence="9">CCMP1374</strain>
    </source>
</reference>
<evidence type="ECO:0000313" key="9">
    <source>
        <dbReference type="EMBL" id="CAD8497201.1"/>
    </source>
</evidence>
<evidence type="ECO:0000256" key="1">
    <source>
        <dbReference type="ARBA" id="ARBA00004496"/>
    </source>
</evidence>
<dbReference type="PANTHER" id="PTHR12356">
    <property type="entry name" value="NUCLEAR MOVEMENT PROTEIN NUDC"/>
    <property type="match status" value="1"/>
</dbReference>
<dbReference type="GO" id="GO:0051082">
    <property type="term" value="F:unfolded protein binding"/>
    <property type="evidence" value="ECO:0007669"/>
    <property type="project" value="TreeGrafter"/>
</dbReference>
<comment type="similarity">
    <text evidence="2">Belongs to the nudC family.</text>
</comment>
<dbReference type="Pfam" id="PF04969">
    <property type="entry name" value="CS"/>
    <property type="match status" value="1"/>
</dbReference>
<protein>
    <recommendedName>
        <fullName evidence="3">Nuclear migration protein nudC</fullName>
    </recommendedName>
    <alternativeName>
        <fullName evidence="6">Nuclear distribution protein C homolog</fullName>
    </alternativeName>
</protein>
<keyword evidence="4" id="KW-0963">Cytoplasm</keyword>
<dbReference type="SUPFAM" id="SSF49764">
    <property type="entry name" value="HSP20-like chaperones"/>
    <property type="match status" value="1"/>
</dbReference>
<dbReference type="GO" id="GO:0006457">
    <property type="term" value="P:protein folding"/>
    <property type="evidence" value="ECO:0007669"/>
    <property type="project" value="TreeGrafter"/>
</dbReference>
<dbReference type="Pfam" id="PF14050">
    <property type="entry name" value="Nudc_N"/>
    <property type="match status" value="1"/>
</dbReference>
<comment type="subcellular location">
    <subcellularLocation>
        <location evidence="1">Cytoplasm</location>
    </subcellularLocation>
</comment>
<dbReference type="PANTHER" id="PTHR12356:SF3">
    <property type="entry name" value="NUCLEAR MIGRATION PROTEIN NUDC"/>
    <property type="match status" value="1"/>
</dbReference>
<evidence type="ECO:0000256" key="3">
    <source>
        <dbReference type="ARBA" id="ARBA00017641"/>
    </source>
</evidence>
<evidence type="ECO:0000256" key="5">
    <source>
        <dbReference type="ARBA" id="ARBA00022553"/>
    </source>
</evidence>